<dbReference type="NCBIfam" id="TIGR02532">
    <property type="entry name" value="IV_pilin_GFxxxE"/>
    <property type="match status" value="1"/>
</dbReference>
<dbReference type="NCBIfam" id="TIGR04294">
    <property type="entry name" value="pre_pil_HX9DG"/>
    <property type="match status" value="1"/>
</dbReference>
<proteinExistence type="predicted"/>
<dbReference type="SUPFAM" id="SSF54523">
    <property type="entry name" value="Pili subunits"/>
    <property type="match status" value="1"/>
</dbReference>
<protein>
    <recommendedName>
        <fullName evidence="2">DUF1559 domain-containing protein</fullName>
    </recommendedName>
</protein>
<dbReference type="PROSITE" id="PS00409">
    <property type="entry name" value="PROKAR_NTER_METHYL"/>
    <property type="match status" value="1"/>
</dbReference>
<dbReference type="InterPro" id="IPR027558">
    <property type="entry name" value="Pre_pil_HX9DG_C"/>
</dbReference>
<accession>A0ABX1VAT0</accession>
<evidence type="ECO:0000313" key="3">
    <source>
        <dbReference type="EMBL" id="NNJ25210.1"/>
    </source>
</evidence>
<dbReference type="PANTHER" id="PTHR30093:SF2">
    <property type="entry name" value="TYPE II SECRETION SYSTEM PROTEIN H"/>
    <property type="match status" value="1"/>
</dbReference>
<evidence type="ECO:0000313" key="4">
    <source>
        <dbReference type="Proteomes" id="UP000609651"/>
    </source>
</evidence>
<evidence type="ECO:0000256" key="1">
    <source>
        <dbReference type="SAM" id="Phobius"/>
    </source>
</evidence>
<dbReference type="Proteomes" id="UP000609651">
    <property type="component" value="Unassembled WGS sequence"/>
</dbReference>
<comment type="caution">
    <text evidence="3">The sequence shown here is derived from an EMBL/GenBank/DDBJ whole genome shotgun (WGS) entry which is preliminary data.</text>
</comment>
<dbReference type="InterPro" id="IPR012902">
    <property type="entry name" value="N_methyl_site"/>
</dbReference>
<feature type="transmembrane region" description="Helical" evidence="1">
    <location>
        <begin position="12"/>
        <end position="35"/>
    </location>
</feature>
<dbReference type="InterPro" id="IPR045584">
    <property type="entry name" value="Pilin-like"/>
</dbReference>
<keyword evidence="1" id="KW-0812">Transmembrane</keyword>
<evidence type="ECO:0000259" key="2">
    <source>
        <dbReference type="Pfam" id="PF07596"/>
    </source>
</evidence>
<feature type="domain" description="DUF1559" evidence="2">
    <location>
        <begin position="36"/>
        <end position="332"/>
    </location>
</feature>
<dbReference type="RefSeq" id="WP_171184961.1">
    <property type="nucleotide sequence ID" value="NZ_WTPX01000028.1"/>
</dbReference>
<keyword evidence="1" id="KW-1133">Transmembrane helix</keyword>
<dbReference type="PANTHER" id="PTHR30093">
    <property type="entry name" value="GENERAL SECRETION PATHWAY PROTEIN G"/>
    <property type="match status" value="1"/>
</dbReference>
<dbReference type="InterPro" id="IPR011453">
    <property type="entry name" value="DUF1559"/>
</dbReference>
<dbReference type="Gene3D" id="3.30.700.10">
    <property type="entry name" value="Glycoprotein, Type 4 Pilin"/>
    <property type="match status" value="1"/>
</dbReference>
<name>A0ABX1VAT0_9PLAN</name>
<organism evidence="3 4">
    <name type="scientific">Alienimonas chondri</name>
    <dbReference type="NCBI Taxonomy" id="2681879"/>
    <lineage>
        <taxon>Bacteria</taxon>
        <taxon>Pseudomonadati</taxon>
        <taxon>Planctomycetota</taxon>
        <taxon>Planctomycetia</taxon>
        <taxon>Planctomycetales</taxon>
        <taxon>Planctomycetaceae</taxon>
        <taxon>Alienimonas</taxon>
    </lineage>
</organism>
<dbReference type="EMBL" id="WTPX01000028">
    <property type="protein sequence ID" value="NNJ25210.1"/>
    <property type="molecule type" value="Genomic_DNA"/>
</dbReference>
<sequence>MLRTNQRRRAGFTLIELLVVIAIIAILVSLLLPAVQQAREAARRSQCQNNLKQLGLALHNYHSTYKSFTIGRGGTTTGSIHNSGRLSGLVGLSPYMDQTALWNQISRPSLLNANGTSRAVDDPWPPMGPQPWNETYAPWATVTATLLCPSDGARVTNEADTNYAFNWGDNPDGNDDVFGTNPRVRGMFGRVYPSSLRDMRDGTTSTLLMSEIGRGQGTRHYQSGFARGLTREIFNNPQANCVDVVADPNNPGFYNSSADVRAGDQERGTRWADGSAVFTGFNTVLPPNGPSCMHDGSDSSDGIMSAGSYHSGGVQVVFGDGSVKLISETINAGNQTAQTVQSGKSPYGVWGALGSRDGGEVENEF</sequence>
<reference evidence="3 4" key="1">
    <citation type="journal article" date="2020" name="Syst. Appl. Microbiol.">
        <title>Alienimonas chondri sp. nov., a novel planctomycete isolated from the biofilm of the red alga Chondrus crispus.</title>
        <authorList>
            <person name="Vitorino I."/>
            <person name="Albuquerque L."/>
            <person name="Wiegand S."/>
            <person name="Kallscheuer N."/>
            <person name="da Costa M.S."/>
            <person name="Lobo-da-Cunha A."/>
            <person name="Jogler C."/>
            <person name="Lage O.M."/>
        </authorList>
    </citation>
    <scope>NUCLEOTIDE SEQUENCE [LARGE SCALE GENOMIC DNA]</scope>
    <source>
        <strain evidence="3 4">LzC2</strain>
    </source>
</reference>
<keyword evidence="1" id="KW-0472">Membrane</keyword>
<dbReference type="Pfam" id="PF07963">
    <property type="entry name" value="N_methyl"/>
    <property type="match status" value="1"/>
</dbReference>
<dbReference type="Pfam" id="PF07596">
    <property type="entry name" value="SBP_bac_10"/>
    <property type="match status" value="1"/>
</dbReference>
<gene>
    <name evidence="3" type="ORF">LzC2_12780</name>
</gene>
<keyword evidence="4" id="KW-1185">Reference proteome</keyword>